<feature type="domain" description="Tyrosine-protein phosphatase" evidence="7">
    <location>
        <begin position="811"/>
        <end position="1069"/>
    </location>
</feature>
<dbReference type="InterPro" id="IPR003595">
    <property type="entry name" value="Tyr_Pase_cat"/>
</dbReference>
<dbReference type="Pfam" id="PF00102">
    <property type="entry name" value="Y_phosphatase"/>
    <property type="match status" value="1"/>
</dbReference>
<dbReference type="InterPro" id="IPR050348">
    <property type="entry name" value="Protein-Tyr_Phosphatase"/>
</dbReference>
<feature type="transmembrane region" description="Helical" evidence="6">
    <location>
        <begin position="735"/>
        <end position="760"/>
    </location>
</feature>
<accession>A0AAE1PFJ6</accession>
<dbReference type="InterPro" id="IPR029021">
    <property type="entry name" value="Prot-tyrosine_phosphatase-like"/>
</dbReference>
<feature type="region of interest" description="Disordered" evidence="5">
    <location>
        <begin position="1"/>
        <end position="27"/>
    </location>
</feature>
<feature type="compositionally biased region" description="Polar residues" evidence="5">
    <location>
        <begin position="296"/>
        <end position="315"/>
    </location>
</feature>
<dbReference type="CDD" id="cd00047">
    <property type="entry name" value="PTPc"/>
    <property type="match status" value="1"/>
</dbReference>
<dbReference type="EC" id="3.1.3.48" evidence="1"/>
<evidence type="ECO:0000256" key="3">
    <source>
        <dbReference type="ARBA" id="ARBA00022912"/>
    </source>
</evidence>
<keyword evidence="3" id="KW-0904">Protein phosphatase</keyword>
<sequence>MKNNNNKNTIDRGPPKGLAPKRKRNTDDLRKLMRRGGEEEGVLVGWPSLLLIFLLLSTNLRCVGSQQDKVDDNSSQKQSTSMSGDNNNNFSSTPTAESQDKNKNNNNNNNNNPSLNNKNNNLPPTPTAESQDKNNNNNNSSLNNNKNNLLSPTPTLADPHPSLLHSTPDKKMASVIDPKTSTNNTNPIIKATDSTSRSYDTGGRDASTSYGHSTGGRTDSTSYGTNTGGRDASTSYGTNPGGRTDSTSYGTNPGGRTDSTSYGTNTGGRTDSTSYGHNTGGRTDSTSYGTNPGGRTDSTSYGTNTGGRTDSTSYGHNRGGRTGSTSYGTNTGGRTDSTSYGTNTGGRTDSTSYGHNTGGRTDSTSYGTNTGGRTDSTSYGTNTGGRTDSTSYGTNTGGRTDSTSYGTNTGGRTGYTSYGHNRGGRTDSTSYGHNTGEWEYDGNCMDKEVWRLEVNGPNYINEGDGRDAKISWIFPYGVSRGSGSTNPRVKLKYTDLSKNSSQSKACYSYYVPSRYNYGGGFGFMGFGGGGSRPKHECSCTDATCDFTIQLNPETKYKMEMSVEDRRGIEVCPFEKETFSGIPIPMRSLSVLLGGVEGRRHNTYKIGLNTGQYNDAHGAIKSVSLALASNDYLERDKYGWVSDLGSDSGLRDNPSYSMPEAQYRVFDGLNTSVSMFVFGEDDVPESEQNKSCLDCNYPLLPSTYYRFKVRVFTERGFRDVAMKTFLTQEEPRASSAYVMGIVLLVIVVVFVALAVLATRCLGSPAGGLERRVSVDLSWMLTAEELMRAQKTIRLTNLSIVCDNLFRNGRAGLLQEFTELHQVTPSNKDTVAALPANAIKNRYSNIHPYDESRVILRKFKAFYHSDYINASYIHGHKKAKMFIAAQGPLNNTRQAFWRMVWEKQVHIIVMLTTCVQNGVEKCYKYWPGESETLEYSLEQLTVTSLKEIVNSHFVARKFSLVKKGKKPRDVYQYHFVAWPDMGCPSSPDHLLSFLNQVKKAQPPAGHPIVVHCSAGVGRTGTFIGLYNLMDQMEQGDTVDIFNTVLRMRCHRPHMVQTLDQYAFIYQSMVMLYSGETGMQETSFMEDPGQAPRPPSALIPSGIFPITSKESGYTSADDNTSSDTQYLGQFHPSNYPDPPPYPAGFGDPETTDDEDEHLLASIPDVAAERK</sequence>
<proteinExistence type="predicted"/>
<dbReference type="PROSITE" id="PS00383">
    <property type="entry name" value="TYR_PHOSPHATASE_1"/>
    <property type="match status" value="1"/>
</dbReference>
<dbReference type="SUPFAM" id="SSF52799">
    <property type="entry name" value="(Phosphotyrosine protein) phosphatases II"/>
    <property type="match status" value="1"/>
</dbReference>
<keyword evidence="6" id="KW-1133">Transmembrane helix</keyword>
<feature type="compositionally biased region" description="Polar residues" evidence="5">
    <location>
        <begin position="75"/>
        <end position="97"/>
    </location>
</feature>
<dbReference type="GO" id="GO:0004725">
    <property type="term" value="F:protein tyrosine phosphatase activity"/>
    <property type="evidence" value="ECO:0007669"/>
    <property type="project" value="UniProtKB-EC"/>
</dbReference>
<dbReference type="EMBL" id="JAWZYT010001995">
    <property type="protein sequence ID" value="KAK4307494.1"/>
    <property type="molecule type" value="Genomic_DNA"/>
</dbReference>
<dbReference type="Proteomes" id="UP001292094">
    <property type="component" value="Unassembled WGS sequence"/>
</dbReference>
<name>A0AAE1PFJ6_9EUCA</name>
<keyword evidence="2" id="KW-0378">Hydrolase</keyword>
<dbReference type="InterPro" id="IPR000387">
    <property type="entry name" value="Tyr_Pase_dom"/>
</dbReference>
<dbReference type="SMART" id="SM00194">
    <property type="entry name" value="PTPc"/>
    <property type="match status" value="1"/>
</dbReference>
<protein>
    <recommendedName>
        <fullName evidence="1">protein-tyrosine-phosphatase</fullName>
        <ecNumber evidence="1">3.1.3.48</ecNumber>
    </recommendedName>
</protein>
<comment type="caution">
    <text evidence="9">The sequence shown here is derived from an EMBL/GenBank/DDBJ whole genome shotgun (WGS) entry which is preliminary data.</text>
</comment>
<dbReference type="PROSITE" id="PS50056">
    <property type="entry name" value="TYR_PHOSPHATASE_2"/>
    <property type="match status" value="1"/>
</dbReference>
<evidence type="ECO:0000256" key="2">
    <source>
        <dbReference type="ARBA" id="ARBA00022801"/>
    </source>
</evidence>
<feature type="region of interest" description="Disordered" evidence="5">
    <location>
        <begin position="66"/>
        <end position="432"/>
    </location>
</feature>
<feature type="compositionally biased region" description="Polar residues" evidence="5">
    <location>
        <begin position="336"/>
        <end position="401"/>
    </location>
</feature>
<comment type="catalytic activity">
    <reaction evidence="4">
        <text>O-phospho-L-tyrosyl-[protein] + H2O = L-tyrosyl-[protein] + phosphate</text>
        <dbReference type="Rhea" id="RHEA:10684"/>
        <dbReference type="Rhea" id="RHEA-COMP:10136"/>
        <dbReference type="Rhea" id="RHEA-COMP:20101"/>
        <dbReference type="ChEBI" id="CHEBI:15377"/>
        <dbReference type="ChEBI" id="CHEBI:43474"/>
        <dbReference type="ChEBI" id="CHEBI:46858"/>
        <dbReference type="ChEBI" id="CHEBI:61978"/>
        <dbReference type="EC" id="3.1.3.48"/>
    </reaction>
</comment>
<dbReference type="InterPro" id="IPR016130">
    <property type="entry name" value="Tyr_Pase_AS"/>
</dbReference>
<reference evidence="9" key="1">
    <citation type="submission" date="2023-11" db="EMBL/GenBank/DDBJ databases">
        <title>Genome assemblies of two species of porcelain crab, Petrolisthes cinctipes and Petrolisthes manimaculis (Anomura: Porcellanidae).</title>
        <authorList>
            <person name="Angst P."/>
        </authorList>
    </citation>
    <scope>NUCLEOTIDE SEQUENCE</scope>
    <source>
        <strain evidence="9">PB745_02</strain>
        <tissue evidence="9">Gill</tissue>
    </source>
</reference>
<dbReference type="FunFam" id="3.90.190.10:FF:000102">
    <property type="entry name" value="Receptor-type tyrosine-protein phosphatase"/>
    <property type="match status" value="1"/>
</dbReference>
<keyword evidence="6" id="KW-0472">Membrane</keyword>
<evidence type="ECO:0000313" key="10">
    <source>
        <dbReference type="Proteomes" id="UP001292094"/>
    </source>
</evidence>
<evidence type="ECO:0000313" key="9">
    <source>
        <dbReference type="EMBL" id="KAK4307494.1"/>
    </source>
</evidence>
<evidence type="ECO:0000256" key="5">
    <source>
        <dbReference type="SAM" id="MobiDB-lite"/>
    </source>
</evidence>
<dbReference type="PANTHER" id="PTHR19134">
    <property type="entry name" value="RECEPTOR-TYPE TYROSINE-PROTEIN PHOSPHATASE"/>
    <property type="match status" value="1"/>
</dbReference>
<organism evidence="9 10">
    <name type="scientific">Petrolisthes manimaculis</name>
    <dbReference type="NCBI Taxonomy" id="1843537"/>
    <lineage>
        <taxon>Eukaryota</taxon>
        <taxon>Metazoa</taxon>
        <taxon>Ecdysozoa</taxon>
        <taxon>Arthropoda</taxon>
        <taxon>Crustacea</taxon>
        <taxon>Multicrustacea</taxon>
        <taxon>Malacostraca</taxon>
        <taxon>Eumalacostraca</taxon>
        <taxon>Eucarida</taxon>
        <taxon>Decapoda</taxon>
        <taxon>Pleocyemata</taxon>
        <taxon>Anomura</taxon>
        <taxon>Galatheoidea</taxon>
        <taxon>Porcellanidae</taxon>
        <taxon>Petrolisthes</taxon>
    </lineage>
</organism>
<feature type="compositionally biased region" description="Low complexity" evidence="5">
    <location>
        <begin position="133"/>
        <end position="151"/>
    </location>
</feature>
<dbReference type="GO" id="GO:0048666">
    <property type="term" value="P:neuron development"/>
    <property type="evidence" value="ECO:0007669"/>
    <property type="project" value="UniProtKB-ARBA"/>
</dbReference>
<evidence type="ECO:0000256" key="4">
    <source>
        <dbReference type="ARBA" id="ARBA00051722"/>
    </source>
</evidence>
<feature type="compositionally biased region" description="Low complexity" evidence="5">
    <location>
        <begin position="104"/>
        <end position="122"/>
    </location>
</feature>
<feature type="compositionally biased region" description="Polar residues" evidence="5">
    <location>
        <begin position="1106"/>
        <end position="1124"/>
    </location>
</feature>
<dbReference type="SMART" id="SM00404">
    <property type="entry name" value="PTPc_motif"/>
    <property type="match status" value="1"/>
</dbReference>
<dbReference type="InterPro" id="IPR000242">
    <property type="entry name" value="PTP_cat"/>
</dbReference>
<evidence type="ECO:0000259" key="8">
    <source>
        <dbReference type="PROSITE" id="PS50056"/>
    </source>
</evidence>
<feature type="compositionally biased region" description="Low complexity" evidence="5">
    <location>
        <begin position="323"/>
        <end position="335"/>
    </location>
</feature>
<feature type="compositionally biased region" description="Polar residues" evidence="5">
    <location>
        <begin position="179"/>
        <end position="199"/>
    </location>
</feature>
<dbReference type="Gene3D" id="3.90.190.10">
    <property type="entry name" value="Protein tyrosine phosphatase superfamily"/>
    <property type="match status" value="1"/>
</dbReference>
<feature type="region of interest" description="Disordered" evidence="5">
    <location>
        <begin position="1106"/>
        <end position="1167"/>
    </location>
</feature>
<feature type="compositionally biased region" description="Polar residues" evidence="5">
    <location>
        <begin position="257"/>
        <end position="290"/>
    </location>
</feature>
<dbReference type="PANTHER" id="PTHR19134:SF553">
    <property type="entry name" value="TYROSINE-PROTEIN PHOSPHATASE 10D-RELATED"/>
    <property type="match status" value="1"/>
</dbReference>
<gene>
    <name evidence="9" type="ORF">Pmani_020746</name>
</gene>
<evidence type="ECO:0000256" key="1">
    <source>
        <dbReference type="ARBA" id="ARBA00013064"/>
    </source>
</evidence>
<keyword evidence="6" id="KW-0812">Transmembrane</keyword>
<dbReference type="PRINTS" id="PR00700">
    <property type="entry name" value="PRTYPHPHTASE"/>
</dbReference>
<keyword evidence="10" id="KW-1185">Reference proteome</keyword>
<evidence type="ECO:0000256" key="6">
    <source>
        <dbReference type="SAM" id="Phobius"/>
    </source>
</evidence>
<feature type="compositionally biased region" description="Polar residues" evidence="5">
    <location>
        <begin position="206"/>
        <end position="225"/>
    </location>
</feature>
<feature type="domain" description="Tyrosine specific protein phosphatases" evidence="8">
    <location>
        <begin position="986"/>
        <end position="1060"/>
    </location>
</feature>
<dbReference type="AlphaFoldDB" id="A0AAE1PFJ6"/>
<evidence type="ECO:0000259" key="7">
    <source>
        <dbReference type="PROSITE" id="PS50055"/>
    </source>
</evidence>
<dbReference type="PROSITE" id="PS50055">
    <property type="entry name" value="TYR_PHOSPHATASE_PTP"/>
    <property type="match status" value="1"/>
</dbReference>